<evidence type="ECO:0000256" key="3">
    <source>
        <dbReference type="ARBA" id="ARBA00022694"/>
    </source>
</evidence>
<comment type="catalytic activity">
    <reaction evidence="5 6">
        <text>7-aminomethyl-7-carbaguanine + guanosine(34) in tRNA = 7-aminomethyl-7-carbaguanosine(34) in tRNA + guanine</text>
        <dbReference type="Rhea" id="RHEA:24104"/>
        <dbReference type="Rhea" id="RHEA-COMP:10341"/>
        <dbReference type="Rhea" id="RHEA-COMP:10342"/>
        <dbReference type="ChEBI" id="CHEBI:16235"/>
        <dbReference type="ChEBI" id="CHEBI:58703"/>
        <dbReference type="ChEBI" id="CHEBI:74269"/>
        <dbReference type="ChEBI" id="CHEBI:82833"/>
        <dbReference type="EC" id="2.4.2.29"/>
    </reaction>
</comment>
<dbReference type="AlphaFoldDB" id="A0A540VBS7"/>
<evidence type="ECO:0000313" key="9">
    <source>
        <dbReference type="EMBL" id="TQE94172.1"/>
    </source>
</evidence>
<evidence type="ECO:0000256" key="7">
    <source>
        <dbReference type="SAM" id="MobiDB-lite"/>
    </source>
</evidence>
<dbReference type="GO" id="GO:0008616">
    <property type="term" value="P:tRNA queuosine(34) biosynthetic process"/>
    <property type="evidence" value="ECO:0007669"/>
    <property type="project" value="UniProtKB-UniRule"/>
</dbReference>
<comment type="cofactor">
    <cofactor evidence="6">
        <name>Zn(2+)</name>
        <dbReference type="ChEBI" id="CHEBI:29105"/>
    </cofactor>
    <text evidence="6">Binds 1 zinc ion per subunit.</text>
</comment>
<organism evidence="9 10">
    <name type="scientific">Litorilinea aerophila</name>
    <dbReference type="NCBI Taxonomy" id="1204385"/>
    <lineage>
        <taxon>Bacteria</taxon>
        <taxon>Bacillati</taxon>
        <taxon>Chloroflexota</taxon>
        <taxon>Caldilineae</taxon>
        <taxon>Caldilineales</taxon>
        <taxon>Caldilineaceae</taxon>
        <taxon>Litorilinea</taxon>
    </lineage>
</organism>
<reference evidence="9 10" key="1">
    <citation type="submission" date="2019-06" db="EMBL/GenBank/DDBJ databases">
        <title>Genome sequence of Litorilinea aerophila BAA-2444.</title>
        <authorList>
            <person name="Maclea K.S."/>
            <person name="Maurais E.G."/>
            <person name="Iannazzi L.C."/>
        </authorList>
    </citation>
    <scope>NUCLEOTIDE SEQUENCE [LARGE SCALE GENOMIC DNA]</scope>
    <source>
        <strain evidence="9 10">ATCC BAA-2444</strain>
    </source>
</reference>
<evidence type="ECO:0000256" key="2">
    <source>
        <dbReference type="ARBA" id="ARBA00022679"/>
    </source>
</evidence>
<feature type="domain" description="tRNA-guanine(15) transglycosylase-like" evidence="8">
    <location>
        <begin position="32"/>
        <end position="384"/>
    </location>
</feature>
<feature type="binding site" evidence="6">
    <location>
        <position position="351"/>
    </location>
    <ligand>
        <name>Zn(2+)</name>
        <dbReference type="ChEBI" id="CHEBI:29105"/>
    </ligand>
</feature>
<dbReference type="GO" id="GO:0046872">
    <property type="term" value="F:metal ion binding"/>
    <property type="evidence" value="ECO:0007669"/>
    <property type="project" value="UniProtKB-KW"/>
</dbReference>
<sequence length="404" mass="45262">MVQTPSHPESGPPRSANSGAPFSFVLHRTDGAARLATYHTPHGAIQMPAFAPVGTQANVKTLEPRDLHELGCQIILANTYHLYLRPGHRLIQKLGGLHRFMAWDGPILTDSGGYQVFSLADQRQLDDDGVTFRSHIDGSLHRFTPEMVMEIEQALGPDIAMVLDECPDPLDRAYNRQALDRTHRWAERCKASHTRPDQALFGIVQGGIFPDLRQESAAFLTQLDFHGYAIGGLAVGETKEQMYATLDETCPALPQEKPRYLMGVGAPEDIVEAVARGVDLFDCVLPTRIARNGSLLTPEGRINLRNARFAEDPRPVQEDCGCYTCRTFSRAYLRHLYKAGEISALRLGTIHNVYFLMELMRQIRAAIAAGTFADFRAAFLERYQISNQQVRHEQRQRRIQAMRG</sequence>
<comment type="caution">
    <text evidence="9">The sequence shown here is derived from an EMBL/GenBank/DDBJ whole genome shotgun (WGS) entry which is preliminary data.</text>
</comment>
<feature type="region of interest" description="Disordered" evidence="7">
    <location>
        <begin position="1"/>
        <end position="21"/>
    </location>
</feature>
<keyword evidence="6" id="KW-0862">Zinc</keyword>
<dbReference type="FunFam" id="3.20.20.105:FF:000001">
    <property type="entry name" value="Queuine tRNA-ribosyltransferase"/>
    <property type="match status" value="1"/>
</dbReference>
<protein>
    <recommendedName>
        <fullName evidence="6">Queuine tRNA-ribosyltransferase</fullName>
        <ecNumber evidence="6">2.4.2.29</ecNumber>
    </recommendedName>
    <alternativeName>
        <fullName evidence="6">Guanine insertion enzyme</fullName>
    </alternativeName>
    <alternativeName>
        <fullName evidence="6">tRNA-guanine transglycosylase</fullName>
    </alternativeName>
</protein>
<dbReference type="HAMAP" id="MF_00168">
    <property type="entry name" value="Q_tRNA_Tgt"/>
    <property type="match status" value="1"/>
</dbReference>
<comment type="pathway">
    <text evidence="6">tRNA modification; tRNA-queuosine biosynthesis.</text>
</comment>
<evidence type="ECO:0000256" key="1">
    <source>
        <dbReference type="ARBA" id="ARBA00022676"/>
    </source>
</evidence>
<feature type="binding site" evidence="6">
    <location>
        <position position="232"/>
    </location>
    <ligand>
        <name>substrate</name>
    </ligand>
</feature>
<feature type="region of interest" description="RNA binding; important for wobble base 34 recognition" evidence="6">
    <location>
        <begin position="287"/>
        <end position="291"/>
    </location>
</feature>
<dbReference type="NCBIfam" id="TIGR00449">
    <property type="entry name" value="tgt_general"/>
    <property type="match status" value="1"/>
</dbReference>
<evidence type="ECO:0000256" key="4">
    <source>
        <dbReference type="ARBA" id="ARBA00022785"/>
    </source>
</evidence>
<dbReference type="EMBL" id="VIGC01000027">
    <property type="protein sequence ID" value="TQE94172.1"/>
    <property type="molecule type" value="Genomic_DNA"/>
</dbReference>
<comment type="function">
    <text evidence="6">Catalyzes the base-exchange of a guanine (G) residue with the queuine precursor 7-aminomethyl-7-deazaguanine (PreQ1) at position 34 (anticodon wobble position) in tRNAs with GU(N) anticodons (tRNA-Asp, -Asn, -His and -Tyr). Catalysis occurs through a double-displacement mechanism. The nucleophile active site attacks the C1' of nucleotide 34 to detach the guanine base from the RNA, forming a covalent enzyme-RNA intermediate. The proton acceptor active site deprotonates the incoming PreQ1, allowing a nucleophilic attack on the C1' of the ribose to form the product. After dissociation, two additional enzymatic reactions on the tRNA convert PreQ1 to queuine (Q), resulting in the hypermodified nucleoside queuosine (7-(((4,5-cis-dihydroxy-2-cyclopenten-1-yl)amino)methyl)-7-deazaguanosine).</text>
</comment>
<dbReference type="Proteomes" id="UP000317371">
    <property type="component" value="Unassembled WGS sequence"/>
</dbReference>
<dbReference type="InterPro" id="IPR004803">
    <property type="entry name" value="TGT"/>
</dbReference>
<dbReference type="GO" id="GO:0008479">
    <property type="term" value="F:tRNA-guanosine(34) queuine transglycosylase activity"/>
    <property type="evidence" value="ECO:0007669"/>
    <property type="project" value="UniProtKB-UniRule"/>
</dbReference>
<dbReference type="OrthoDB" id="9805417at2"/>
<dbReference type="Gene3D" id="3.20.20.105">
    <property type="entry name" value="Queuine tRNA-ribosyltransferase-like"/>
    <property type="match status" value="1"/>
</dbReference>
<dbReference type="SUPFAM" id="SSF51713">
    <property type="entry name" value="tRNA-guanine transglycosylase"/>
    <property type="match status" value="1"/>
</dbReference>
<name>A0A540VBS7_9CHLR</name>
<feature type="active site" description="Nucleophile" evidence="6">
    <location>
        <position position="282"/>
    </location>
</feature>
<comment type="similarity">
    <text evidence="6">Belongs to the queuine tRNA-ribosyltransferase family.</text>
</comment>
<keyword evidence="1 6" id="KW-0328">Glycosyltransferase</keyword>
<keyword evidence="2 6" id="KW-0808">Transferase</keyword>
<feature type="binding site" evidence="6">
    <location>
        <position position="320"/>
    </location>
    <ligand>
        <name>Zn(2+)</name>
        <dbReference type="ChEBI" id="CHEBI:29105"/>
    </ligand>
</feature>
<dbReference type="NCBIfam" id="TIGR00430">
    <property type="entry name" value="Q_tRNA_tgt"/>
    <property type="match status" value="1"/>
</dbReference>
<evidence type="ECO:0000313" key="10">
    <source>
        <dbReference type="Proteomes" id="UP000317371"/>
    </source>
</evidence>
<dbReference type="EC" id="2.4.2.29" evidence="6"/>
<dbReference type="GO" id="GO:0005829">
    <property type="term" value="C:cytosol"/>
    <property type="evidence" value="ECO:0007669"/>
    <property type="project" value="TreeGrafter"/>
</dbReference>
<dbReference type="InParanoid" id="A0A540VBS7"/>
<dbReference type="InterPro" id="IPR050076">
    <property type="entry name" value="ArchSynthase1/Queuine_TRR"/>
</dbReference>
<evidence type="ECO:0000256" key="6">
    <source>
        <dbReference type="HAMAP-Rule" id="MF_00168"/>
    </source>
</evidence>
<keyword evidence="6" id="KW-0479">Metal-binding</keyword>
<gene>
    <name evidence="6 9" type="primary">tgt</name>
    <name evidence="9" type="ORF">FKZ61_18265</name>
</gene>
<dbReference type="PANTHER" id="PTHR46499:SF1">
    <property type="entry name" value="QUEUINE TRNA-RIBOSYLTRANSFERASE"/>
    <property type="match status" value="1"/>
</dbReference>
<feature type="binding site" evidence="6">
    <location>
        <position position="164"/>
    </location>
    <ligand>
        <name>substrate</name>
    </ligand>
</feature>
<dbReference type="UniPathway" id="UPA00392"/>
<feature type="binding site" evidence="6">
    <location>
        <position position="205"/>
    </location>
    <ligand>
        <name>substrate</name>
    </ligand>
</feature>
<dbReference type="InterPro" id="IPR036511">
    <property type="entry name" value="TGT-like_sf"/>
</dbReference>
<dbReference type="Pfam" id="PF01702">
    <property type="entry name" value="TGT"/>
    <property type="match status" value="1"/>
</dbReference>
<comment type="subunit">
    <text evidence="6">Homodimer. Within each dimer, one monomer is responsible for RNA recognition and catalysis, while the other monomer binds to the replacement base PreQ1.</text>
</comment>
<feature type="binding site" evidence="6">
    <location>
        <position position="325"/>
    </location>
    <ligand>
        <name>Zn(2+)</name>
        <dbReference type="ChEBI" id="CHEBI:29105"/>
    </ligand>
</feature>
<feature type="active site" description="Proton acceptor" evidence="6">
    <location>
        <position position="110"/>
    </location>
</feature>
<dbReference type="PANTHER" id="PTHR46499">
    <property type="entry name" value="QUEUINE TRNA-RIBOSYLTRANSFERASE"/>
    <property type="match status" value="1"/>
</dbReference>
<proteinExistence type="inferred from homology"/>
<feature type="region of interest" description="RNA binding" evidence="6">
    <location>
        <begin position="263"/>
        <end position="269"/>
    </location>
</feature>
<evidence type="ECO:0000259" key="8">
    <source>
        <dbReference type="Pfam" id="PF01702"/>
    </source>
</evidence>
<dbReference type="InterPro" id="IPR002616">
    <property type="entry name" value="tRNA_ribo_trans-like"/>
</dbReference>
<keyword evidence="3 6" id="KW-0819">tRNA processing</keyword>
<keyword evidence="10" id="KW-1185">Reference proteome</keyword>
<keyword evidence="4 6" id="KW-0671">Queuosine biosynthesis</keyword>
<accession>A0A540VBS7</accession>
<feature type="binding site" evidence="6">
    <location>
        <position position="322"/>
    </location>
    <ligand>
        <name>Zn(2+)</name>
        <dbReference type="ChEBI" id="CHEBI:29105"/>
    </ligand>
</feature>
<feature type="binding site" evidence="6">
    <location>
        <begin position="110"/>
        <end position="114"/>
    </location>
    <ligand>
        <name>substrate</name>
    </ligand>
</feature>
<evidence type="ECO:0000256" key="5">
    <source>
        <dbReference type="ARBA" id="ARBA00050112"/>
    </source>
</evidence>
<dbReference type="FunCoup" id="A0A540VBS7">
    <property type="interactions" value="491"/>
</dbReference>